<reference evidence="1 2" key="1">
    <citation type="journal article" date="2011" name="J. Bacteriol.">
        <title>Whole-genome shotgun sequencing of the sulfur-oxidizing chemoautotroph Tetrathiobacter kashmirensis.</title>
        <authorList>
            <person name="Ghosh W."/>
            <person name="George A."/>
            <person name="Agarwal A."/>
            <person name="Raj P."/>
            <person name="Alam M."/>
            <person name="Pyne P."/>
            <person name="Das Gupta S.K."/>
        </authorList>
    </citation>
    <scope>NUCLEOTIDE SEQUENCE [LARGE SCALE GENOMIC DNA]</scope>
    <source>
        <strain evidence="1 2">WT001</strain>
    </source>
</reference>
<dbReference type="HOGENOM" id="CLU_2566203_0_0_4"/>
<dbReference type="EMBL" id="CP003555">
    <property type="protein sequence ID" value="AFK60857.1"/>
    <property type="molecule type" value="Genomic_DNA"/>
</dbReference>
<keyword evidence="2" id="KW-1185">Reference proteome</keyword>
<dbReference type="KEGG" id="aka:TKWG_00770"/>
<dbReference type="STRING" id="1036672.TKWG_00770"/>
<dbReference type="Proteomes" id="UP000005267">
    <property type="component" value="Chromosome"/>
</dbReference>
<dbReference type="AlphaFoldDB" id="I3U769"/>
<protein>
    <submittedName>
        <fullName evidence="1">Uncharacterized protein</fullName>
    </submittedName>
</protein>
<evidence type="ECO:0000313" key="1">
    <source>
        <dbReference type="EMBL" id="AFK60857.1"/>
    </source>
</evidence>
<proteinExistence type="predicted"/>
<name>I3U769_ADVKW</name>
<reference evidence="2" key="2">
    <citation type="journal article" date="2013" name="PLoS ONE">
        <title>Genome implosion elicits host-confinement in Alcaligenaceae: evidence from the comparative genomics of Tetrathiobacter kashmirensis, a pathogen in the making.</title>
        <authorList>
            <person name="Ghosh W."/>
            <person name="Alam M."/>
            <person name="Roy C."/>
            <person name="Pyne P."/>
            <person name="George A."/>
            <person name="Chakraborty R."/>
            <person name="Majumder S."/>
            <person name="Agarwal A."/>
            <person name="Chakraborty S."/>
            <person name="Majumdar S."/>
            <person name="Gupta S.K."/>
        </authorList>
    </citation>
    <scope>NUCLEOTIDE SEQUENCE [LARGE SCALE GENOMIC DNA]</scope>
    <source>
        <strain evidence="2">WT001</strain>
    </source>
</reference>
<evidence type="ECO:0000313" key="2">
    <source>
        <dbReference type="Proteomes" id="UP000005267"/>
    </source>
</evidence>
<gene>
    <name evidence="1" type="ordered locus">TKWG_00770</name>
</gene>
<organism evidence="1 2">
    <name type="scientific">Advenella kashmirensis (strain DSM 17095 / LMG 22695 / WT001)</name>
    <name type="common">Tetrathiobacter kashmirensis</name>
    <dbReference type="NCBI Taxonomy" id="1036672"/>
    <lineage>
        <taxon>Bacteria</taxon>
        <taxon>Pseudomonadati</taxon>
        <taxon>Pseudomonadota</taxon>
        <taxon>Betaproteobacteria</taxon>
        <taxon>Burkholderiales</taxon>
        <taxon>Alcaligenaceae</taxon>
    </lineage>
</organism>
<sequence>MYLATNFIDSIGTLALVNKKADKKRVGQCYVDDLILNQSKKYRSAVANAYSGSQLKYLLIDIKTSVIWIRYKYDKIDFSIN</sequence>
<accession>I3U769</accession>